<protein>
    <submittedName>
        <fullName evidence="10">Mechanosensitive ion channel family protein</fullName>
    </submittedName>
</protein>
<keyword evidence="5" id="KW-0798">TonB box</keyword>
<evidence type="ECO:0000313" key="10">
    <source>
        <dbReference type="EMBL" id="EFK97576.1"/>
    </source>
</evidence>
<reference evidence="10" key="1">
    <citation type="submission" date="2010-07" db="EMBL/GenBank/DDBJ databases">
        <authorList>
            <consortium name="CONSOLIDER consortium CSD2007-00005"/>
            <person name="Guazzaroni M.-E."/>
            <person name="Richter M."/>
            <person name="Garcia-Salamanca A."/>
            <person name="Yarza P."/>
            <person name="Ferrer M."/>
        </authorList>
    </citation>
    <scope>NUCLEOTIDE SEQUENCE</scope>
</reference>
<evidence type="ECO:0000256" key="6">
    <source>
        <dbReference type="ARBA" id="ARBA00023136"/>
    </source>
</evidence>
<evidence type="ECO:0000256" key="8">
    <source>
        <dbReference type="ARBA" id="ARBA00023237"/>
    </source>
</evidence>
<proteinExistence type="predicted"/>
<evidence type="ECO:0000256" key="3">
    <source>
        <dbReference type="ARBA" id="ARBA00022692"/>
    </source>
</evidence>
<keyword evidence="7" id="KW-0675">Receptor</keyword>
<gene>
    <name evidence="10" type="ORF">LDC_0385</name>
</gene>
<evidence type="ECO:0000256" key="2">
    <source>
        <dbReference type="ARBA" id="ARBA00022448"/>
    </source>
</evidence>
<keyword evidence="2" id="KW-0813">Transport</keyword>
<dbReference type="PANTHER" id="PTHR30069:SF29">
    <property type="entry name" value="HEMOGLOBIN AND HEMOGLOBIN-HAPTOGLOBIN-BINDING PROTEIN 1-RELATED"/>
    <property type="match status" value="1"/>
</dbReference>
<dbReference type="InterPro" id="IPR036942">
    <property type="entry name" value="Beta-barrel_TonB_sf"/>
</dbReference>
<dbReference type="GO" id="GO:0015344">
    <property type="term" value="F:siderophore uptake transmembrane transporter activity"/>
    <property type="evidence" value="ECO:0007669"/>
    <property type="project" value="TreeGrafter"/>
</dbReference>
<name>D9PFU0_9ZZZZ</name>
<comment type="subcellular location">
    <subcellularLocation>
        <location evidence="1">Cell outer membrane</location>
        <topology evidence="1">Multi-pass membrane protein</topology>
    </subcellularLocation>
</comment>
<dbReference type="GO" id="GO:0009279">
    <property type="term" value="C:cell outer membrane"/>
    <property type="evidence" value="ECO:0007669"/>
    <property type="project" value="UniProtKB-SubCell"/>
</dbReference>
<dbReference type="PROSITE" id="PS52016">
    <property type="entry name" value="TONB_DEPENDENT_REC_3"/>
    <property type="match status" value="1"/>
</dbReference>
<dbReference type="InterPro" id="IPR039426">
    <property type="entry name" value="TonB-dep_rcpt-like"/>
</dbReference>
<keyword evidence="3" id="KW-0812">Transmembrane</keyword>
<keyword evidence="8" id="KW-0998">Cell outer membrane</keyword>
<dbReference type="Gene3D" id="2.40.170.20">
    <property type="entry name" value="TonB-dependent receptor, beta-barrel domain"/>
    <property type="match status" value="1"/>
</dbReference>
<sequence>MKASWFLIDTQDEITFDSTSISATAPFGQNINIGKSRRYGIETRVDLHPFKEVDLYGSYTWTEAYVRETDPTGTLVDGRSLGQIPSHRMTWGGAVRPLAWFGEPFDGFVFGVNGVFTGSQHPLTYESSTEAILANTGGAGHVIKSYTLWDIIASYQWREFEVYLKVNNFFDTKYYSESVSATVFPAAWGGATVLPAGDYAFVIPGEPREILFGFKWEFDAPFIGNEKSAGPPAA</sequence>
<comment type="caution">
    <text evidence="10">The sequence shown here is derived from an EMBL/GenBank/DDBJ whole genome shotgun (WGS) entry which is preliminary data.</text>
</comment>
<organism evidence="10">
    <name type="scientific">sediment metagenome</name>
    <dbReference type="NCBI Taxonomy" id="749907"/>
    <lineage>
        <taxon>unclassified sequences</taxon>
        <taxon>metagenomes</taxon>
        <taxon>ecological metagenomes</taxon>
    </lineage>
</organism>
<keyword evidence="4" id="KW-0732">Signal</keyword>
<accession>D9PFU0</accession>
<dbReference type="SUPFAM" id="SSF56935">
    <property type="entry name" value="Porins"/>
    <property type="match status" value="1"/>
</dbReference>
<dbReference type="AlphaFoldDB" id="D9PFU0"/>
<evidence type="ECO:0000256" key="7">
    <source>
        <dbReference type="ARBA" id="ARBA00023170"/>
    </source>
</evidence>
<dbReference type="PANTHER" id="PTHR30069">
    <property type="entry name" value="TONB-DEPENDENT OUTER MEMBRANE RECEPTOR"/>
    <property type="match status" value="1"/>
</dbReference>
<reference evidence="10" key="2">
    <citation type="journal article" date="2011" name="Microb. Ecol.">
        <title>Taxonomic and Functional Metagenomic Profiling of the Microbial Community in the Anoxic Sediment of a Sub-saline Shallow Lake (Laguna de Carrizo, Central Spain).</title>
        <authorList>
            <person name="Ferrer M."/>
            <person name="Guazzaroni M.E."/>
            <person name="Richter M."/>
            <person name="Garcia-Salamanca A."/>
            <person name="Yarza P."/>
            <person name="Suarez-Suarez A."/>
            <person name="Solano J."/>
            <person name="Alcaide M."/>
            <person name="van Dillewijn P."/>
            <person name="Molina-Henares M.A."/>
            <person name="Lopez-Cortes N."/>
            <person name="Al-Ramahi Y."/>
            <person name="Guerrero C."/>
            <person name="Acosta A."/>
            <person name="de Eugenio L.I."/>
            <person name="Martinez V."/>
            <person name="Marques S."/>
            <person name="Rojo F."/>
            <person name="Santero E."/>
            <person name="Genilloud O."/>
            <person name="Perez-Perez J."/>
            <person name="Rossello-Mora R."/>
            <person name="Ramos J.L."/>
        </authorList>
    </citation>
    <scope>NUCLEOTIDE SEQUENCE</scope>
</reference>
<keyword evidence="6" id="KW-0472">Membrane</keyword>
<feature type="domain" description="TonB-dependent receptor-like beta-barrel" evidence="9">
    <location>
        <begin position="2"/>
        <end position="168"/>
    </location>
</feature>
<evidence type="ECO:0000256" key="5">
    <source>
        <dbReference type="ARBA" id="ARBA00023077"/>
    </source>
</evidence>
<dbReference type="InterPro" id="IPR000531">
    <property type="entry name" value="Beta-barrel_TonB"/>
</dbReference>
<dbReference type="EMBL" id="ADZX01000121">
    <property type="protein sequence ID" value="EFK97576.1"/>
    <property type="molecule type" value="Genomic_DNA"/>
</dbReference>
<dbReference type="GO" id="GO:0044718">
    <property type="term" value="P:siderophore transmembrane transport"/>
    <property type="evidence" value="ECO:0007669"/>
    <property type="project" value="TreeGrafter"/>
</dbReference>
<evidence type="ECO:0000256" key="4">
    <source>
        <dbReference type="ARBA" id="ARBA00022729"/>
    </source>
</evidence>
<dbReference type="Pfam" id="PF00593">
    <property type="entry name" value="TonB_dep_Rec_b-barrel"/>
    <property type="match status" value="1"/>
</dbReference>
<evidence type="ECO:0000256" key="1">
    <source>
        <dbReference type="ARBA" id="ARBA00004571"/>
    </source>
</evidence>
<evidence type="ECO:0000259" key="9">
    <source>
        <dbReference type="Pfam" id="PF00593"/>
    </source>
</evidence>